<dbReference type="PANTHER" id="PTHR12993:SF11">
    <property type="entry name" value="N-ACETYLGLUCOSAMINYL-PHOSPHATIDYLINOSITOL DE-N-ACETYLASE"/>
    <property type="match status" value="1"/>
</dbReference>
<name>A0ABQ5QZW2_9ACTN</name>
<evidence type="ECO:0000313" key="2">
    <source>
        <dbReference type="EMBL" id="GLH99827.1"/>
    </source>
</evidence>
<keyword evidence="3" id="KW-1185">Reference proteome</keyword>
<organism evidence="2 3">
    <name type="scientific">Phytohabitans aurantiacus</name>
    <dbReference type="NCBI Taxonomy" id="3016789"/>
    <lineage>
        <taxon>Bacteria</taxon>
        <taxon>Bacillati</taxon>
        <taxon>Actinomycetota</taxon>
        <taxon>Actinomycetes</taxon>
        <taxon>Micromonosporales</taxon>
        <taxon>Micromonosporaceae</taxon>
    </lineage>
</organism>
<sequence length="233" mass="24991">MTGVAGIIVAMEHLGTVLMIWAHPDDETYLAGGLSAALTDAGHRVVCVTATRGAAGGDADVRSTELEAALTVLGVTEHHWLEYDDGACASVDPAEAATRLGRLLDHVRPDTVVTFGQDGFTGHPDHRAVNGWTDLAILGARETPLLLHSVARPQPLDADLDENFNVFELGRPRVCADDELALLLELDGELLDRKVEALLRQWSQTGGLVEAVGLDRFRTWVSQEAFAAPLQTA</sequence>
<dbReference type="InterPro" id="IPR003737">
    <property type="entry name" value="GlcNAc_PI_deacetylase-related"/>
</dbReference>
<protein>
    <recommendedName>
        <fullName evidence="4">GlcNAc-PI de-N-acetylase</fullName>
    </recommendedName>
</protein>
<reference evidence="2" key="1">
    <citation type="submission" date="2022-12" db="EMBL/GenBank/DDBJ databases">
        <title>New Phytohabitans aurantiacus sp. RD004123 nov., an actinomycete isolated from soil.</title>
        <authorList>
            <person name="Triningsih D.W."/>
            <person name="Harunari E."/>
            <person name="Igarashi Y."/>
        </authorList>
    </citation>
    <scope>NUCLEOTIDE SEQUENCE</scope>
    <source>
        <strain evidence="2">RD004123</strain>
    </source>
</reference>
<dbReference type="InterPro" id="IPR024078">
    <property type="entry name" value="LmbE-like_dom_sf"/>
</dbReference>
<dbReference type="EMBL" id="BSDI01000028">
    <property type="protein sequence ID" value="GLH99827.1"/>
    <property type="molecule type" value="Genomic_DNA"/>
</dbReference>
<keyword evidence="1" id="KW-0862">Zinc</keyword>
<proteinExistence type="predicted"/>
<dbReference type="Gene3D" id="3.40.50.10320">
    <property type="entry name" value="LmbE-like"/>
    <property type="match status" value="1"/>
</dbReference>
<comment type="caution">
    <text evidence="2">The sequence shown here is derived from an EMBL/GenBank/DDBJ whole genome shotgun (WGS) entry which is preliminary data.</text>
</comment>
<dbReference type="Pfam" id="PF02585">
    <property type="entry name" value="PIG-L"/>
    <property type="match status" value="1"/>
</dbReference>
<dbReference type="PANTHER" id="PTHR12993">
    <property type="entry name" value="N-ACETYLGLUCOSAMINYL-PHOSPHATIDYLINOSITOL DE-N-ACETYLASE-RELATED"/>
    <property type="match status" value="1"/>
</dbReference>
<evidence type="ECO:0000313" key="3">
    <source>
        <dbReference type="Proteomes" id="UP001144280"/>
    </source>
</evidence>
<gene>
    <name evidence="2" type="ORF">Pa4123_51040</name>
</gene>
<dbReference type="SUPFAM" id="SSF102588">
    <property type="entry name" value="LmbE-like"/>
    <property type="match status" value="1"/>
</dbReference>
<evidence type="ECO:0008006" key="4">
    <source>
        <dbReference type="Google" id="ProtNLM"/>
    </source>
</evidence>
<evidence type="ECO:0000256" key="1">
    <source>
        <dbReference type="ARBA" id="ARBA00022833"/>
    </source>
</evidence>
<accession>A0ABQ5QZW2</accession>
<dbReference type="Proteomes" id="UP001144280">
    <property type="component" value="Unassembled WGS sequence"/>
</dbReference>